<dbReference type="AlphaFoldDB" id="A0A447ILW6"/>
<keyword evidence="8" id="KW-0249">Electron transport</keyword>
<keyword evidence="11 18" id="KW-0472">Membrane</keyword>
<dbReference type="GO" id="GO:0009486">
    <property type="term" value="F:cytochrome bo3 ubiquinol oxidase activity"/>
    <property type="evidence" value="ECO:0007669"/>
    <property type="project" value="InterPro"/>
</dbReference>
<comment type="function">
    <text evidence="12">Cytochrome bo(3) ubiquinol terminal oxidase is the component of the aerobic respiratory chain of E.coli that predominates when cells are grown at high aeration. Has proton pump activity across the membrane in addition to electron transfer, pumping 2 protons/electron.</text>
</comment>
<dbReference type="GO" id="GO:0005886">
    <property type="term" value="C:plasma membrane"/>
    <property type="evidence" value="ECO:0007669"/>
    <property type="project" value="UniProtKB-SubCell"/>
</dbReference>
<dbReference type="PANTHER" id="PTHR36835">
    <property type="entry name" value="CYTOCHROME BO(3) UBIQUINOL OXIDASE SUBUNIT 4"/>
    <property type="match status" value="1"/>
</dbReference>
<dbReference type="GO" id="GO:0009319">
    <property type="term" value="C:cytochrome o ubiquinol oxidase complex"/>
    <property type="evidence" value="ECO:0007669"/>
    <property type="project" value="TreeGrafter"/>
</dbReference>
<comment type="subcellular location">
    <subcellularLocation>
        <location evidence="1">Cell membrane</location>
        <topology evidence="1">Multi-pass membrane protein</topology>
    </subcellularLocation>
</comment>
<evidence type="ECO:0000256" key="14">
    <source>
        <dbReference type="ARBA" id="ARBA00030211"/>
    </source>
</evidence>
<dbReference type="InterPro" id="IPR050968">
    <property type="entry name" value="Cytochrome_c_oxidase_bac_sub4"/>
</dbReference>
<sequence length="138" mass="15200">MSSIEAQGDKHRADRRADSHGDRHDDGHDHGSVRSYLTGFVLSVVLTAIPFALVMGGGFESRLLTAAVVVGLAFVQIIVHMVYFLHMNTRSDEGWTMMALIFTVVILVIVLAGSLWVMYHMNTNMMPQMDHEALGLGS</sequence>
<keyword evidence="6" id="KW-1003">Cell membrane</keyword>
<evidence type="ECO:0000256" key="13">
    <source>
        <dbReference type="ARBA" id="ARBA00030071"/>
    </source>
</evidence>
<keyword evidence="5" id="KW-0813">Transport</keyword>
<dbReference type="GO" id="GO:0015990">
    <property type="term" value="P:electron transport coupled proton transport"/>
    <property type="evidence" value="ECO:0007669"/>
    <property type="project" value="InterPro"/>
</dbReference>
<keyword evidence="10" id="KW-0560">Oxidoreductase</keyword>
<evidence type="ECO:0000256" key="10">
    <source>
        <dbReference type="ARBA" id="ARBA00023002"/>
    </source>
</evidence>
<dbReference type="OrthoDB" id="2375888at2"/>
<dbReference type="Pfam" id="PF03626">
    <property type="entry name" value="COX4_pro"/>
    <property type="match status" value="1"/>
</dbReference>
<dbReference type="InterPro" id="IPR005171">
    <property type="entry name" value="Cyt_c_oxidase_su4_prok"/>
</dbReference>
<keyword evidence="9 18" id="KW-1133">Transmembrane helix</keyword>
<evidence type="ECO:0000256" key="1">
    <source>
        <dbReference type="ARBA" id="ARBA00004651"/>
    </source>
</evidence>
<feature type="transmembrane region" description="Helical" evidence="18">
    <location>
        <begin position="63"/>
        <end position="85"/>
    </location>
</feature>
<evidence type="ECO:0000256" key="6">
    <source>
        <dbReference type="ARBA" id="ARBA00022475"/>
    </source>
</evidence>
<dbReference type="EMBL" id="UZWE01000028">
    <property type="protein sequence ID" value="VDS08517.1"/>
    <property type="molecule type" value="Genomic_DNA"/>
</dbReference>
<dbReference type="GO" id="GO:0019646">
    <property type="term" value="P:aerobic electron transport chain"/>
    <property type="evidence" value="ECO:0007669"/>
    <property type="project" value="TreeGrafter"/>
</dbReference>
<evidence type="ECO:0000313" key="19">
    <source>
        <dbReference type="EMBL" id="VDS08517.1"/>
    </source>
</evidence>
<evidence type="ECO:0000256" key="4">
    <source>
        <dbReference type="ARBA" id="ARBA00014689"/>
    </source>
</evidence>
<feature type="compositionally biased region" description="Basic and acidic residues" evidence="17">
    <location>
        <begin position="7"/>
        <end position="30"/>
    </location>
</feature>
<evidence type="ECO:0000256" key="7">
    <source>
        <dbReference type="ARBA" id="ARBA00022692"/>
    </source>
</evidence>
<feature type="region of interest" description="Disordered" evidence="17">
    <location>
        <begin position="1"/>
        <end position="30"/>
    </location>
</feature>
<evidence type="ECO:0000256" key="12">
    <source>
        <dbReference type="ARBA" id="ARBA00025694"/>
    </source>
</evidence>
<evidence type="ECO:0000256" key="3">
    <source>
        <dbReference type="ARBA" id="ARBA00011700"/>
    </source>
</evidence>
<comment type="subunit">
    <text evidence="3">Heterooctamer of two A chains, two B chains, two C chains and two D chains.</text>
</comment>
<name>A0A447ILW6_9RHOB</name>
<gene>
    <name evidence="19" type="primary">cyoD</name>
    <name evidence="19" type="ORF">PARHAE_01701</name>
</gene>
<dbReference type="GO" id="GO:0015078">
    <property type="term" value="F:proton transmembrane transporter activity"/>
    <property type="evidence" value="ECO:0007669"/>
    <property type="project" value="TreeGrafter"/>
</dbReference>
<evidence type="ECO:0000256" key="17">
    <source>
        <dbReference type="SAM" id="MobiDB-lite"/>
    </source>
</evidence>
<dbReference type="Proteomes" id="UP000270743">
    <property type="component" value="Unassembled WGS sequence"/>
</dbReference>
<dbReference type="InterPro" id="IPR014210">
    <property type="entry name" value="Cyt_o_ubiqinol_oxidase_su4"/>
</dbReference>
<evidence type="ECO:0000256" key="5">
    <source>
        <dbReference type="ARBA" id="ARBA00022448"/>
    </source>
</evidence>
<accession>A0A447ILW6</accession>
<evidence type="ECO:0000256" key="2">
    <source>
        <dbReference type="ARBA" id="ARBA00008079"/>
    </source>
</evidence>
<organism evidence="19 20">
    <name type="scientific">Paracoccus haematequi</name>
    <dbReference type="NCBI Taxonomy" id="2491866"/>
    <lineage>
        <taxon>Bacteria</taxon>
        <taxon>Pseudomonadati</taxon>
        <taxon>Pseudomonadota</taxon>
        <taxon>Alphaproteobacteria</taxon>
        <taxon>Rhodobacterales</taxon>
        <taxon>Paracoccaceae</taxon>
        <taxon>Paracoccus</taxon>
    </lineage>
</organism>
<feature type="transmembrane region" description="Helical" evidence="18">
    <location>
        <begin position="97"/>
        <end position="119"/>
    </location>
</feature>
<evidence type="ECO:0000256" key="11">
    <source>
        <dbReference type="ARBA" id="ARBA00023136"/>
    </source>
</evidence>
<evidence type="ECO:0000256" key="8">
    <source>
        <dbReference type="ARBA" id="ARBA00022982"/>
    </source>
</evidence>
<evidence type="ECO:0000256" key="15">
    <source>
        <dbReference type="ARBA" id="ARBA00031887"/>
    </source>
</evidence>
<proteinExistence type="inferred from homology"/>
<keyword evidence="20" id="KW-1185">Reference proteome</keyword>
<feature type="transmembrane region" description="Helical" evidence="18">
    <location>
        <begin position="36"/>
        <end position="56"/>
    </location>
</feature>
<dbReference type="NCBIfam" id="TIGR02847">
    <property type="entry name" value="CyoD"/>
    <property type="match status" value="1"/>
</dbReference>
<evidence type="ECO:0000256" key="18">
    <source>
        <dbReference type="SAM" id="Phobius"/>
    </source>
</evidence>
<evidence type="ECO:0000313" key="20">
    <source>
        <dbReference type="Proteomes" id="UP000270743"/>
    </source>
</evidence>
<reference evidence="19 20" key="1">
    <citation type="submission" date="2018-12" db="EMBL/GenBank/DDBJ databases">
        <authorList>
            <person name="Criscuolo A."/>
        </authorList>
    </citation>
    <scope>NUCLEOTIDE SEQUENCE [LARGE SCALE GENOMIC DNA]</scope>
    <source>
        <strain evidence="19">ACIP1116241</strain>
    </source>
</reference>
<evidence type="ECO:0000256" key="9">
    <source>
        <dbReference type="ARBA" id="ARBA00022989"/>
    </source>
</evidence>
<protein>
    <recommendedName>
        <fullName evidence="4">Cytochrome bo(3) ubiquinol oxidase subunit 4</fullName>
    </recommendedName>
    <alternativeName>
        <fullName evidence="16">Cytochrome o ubiquinol oxidase subunit 4</fullName>
    </alternativeName>
    <alternativeName>
        <fullName evidence="13">Oxidase bo(3) subunit 4</fullName>
    </alternativeName>
    <alternativeName>
        <fullName evidence="14">Ubiquinol oxidase polypeptide IV</fullName>
    </alternativeName>
    <alternativeName>
        <fullName evidence="15">Ubiquinol oxidase subunit 4</fullName>
    </alternativeName>
</protein>
<dbReference type="RefSeq" id="WP_126154183.1">
    <property type="nucleotide sequence ID" value="NZ_UZWE01000028.1"/>
</dbReference>
<keyword evidence="7 18" id="KW-0812">Transmembrane</keyword>
<comment type="similarity">
    <text evidence="2">Belongs to the cytochrome c oxidase bacterial subunit 4 family.</text>
</comment>
<evidence type="ECO:0000256" key="16">
    <source>
        <dbReference type="ARBA" id="ARBA00032185"/>
    </source>
</evidence>
<dbReference type="PANTHER" id="PTHR36835:SF1">
    <property type="entry name" value="CYTOCHROME BO(3) UBIQUINOL OXIDASE SUBUNIT 4"/>
    <property type="match status" value="1"/>
</dbReference>